<accession>E5A5Y1</accession>
<evidence type="ECO:0000313" key="1">
    <source>
        <dbReference type="EMBL" id="CBX99026.1"/>
    </source>
</evidence>
<dbReference type="InParanoid" id="E5A5Y1"/>
<organism evidence="1 2">
    <name type="scientific">Leptosphaeria maculans (strain JN3 / isolate v23.1.3 / race Av1-4-5-6-7-8)</name>
    <name type="common">Blackleg fungus</name>
    <name type="synonym">Phoma lingam</name>
    <dbReference type="NCBI Taxonomy" id="985895"/>
    <lineage>
        <taxon>Eukaryota</taxon>
        <taxon>Fungi</taxon>
        <taxon>Dikarya</taxon>
        <taxon>Ascomycota</taxon>
        <taxon>Pezizomycotina</taxon>
        <taxon>Dothideomycetes</taxon>
        <taxon>Pleosporomycetidae</taxon>
        <taxon>Pleosporales</taxon>
        <taxon>Pleosporineae</taxon>
        <taxon>Leptosphaeriaceae</taxon>
        <taxon>Plenodomus</taxon>
        <taxon>Plenodomus lingam/Leptosphaeria maculans species complex</taxon>
    </lineage>
</organism>
<dbReference type="Proteomes" id="UP000002668">
    <property type="component" value="Genome"/>
</dbReference>
<proteinExistence type="predicted"/>
<dbReference type="EMBL" id="FP929135">
    <property type="protein sequence ID" value="CBX99026.1"/>
    <property type="molecule type" value="Genomic_DNA"/>
</dbReference>
<name>E5A5Y1_LEPMJ</name>
<dbReference type="HOGENOM" id="CLU_2776399_0_0_1"/>
<dbReference type="RefSeq" id="XP_003842505.1">
    <property type="nucleotide sequence ID" value="XM_003842457.1"/>
</dbReference>
<reference evidence="2" key="1">
    <citation type="journal article" date="2011" name="Nat. Commun.">
        <title>Effector diversification within compartments of the Leptosphaeria maculans genome affected by Repeat-Induced Point mutations.</title>
        <authorList>
            <person name="Rouxel T."/>
            <person name="Grandaubert J."/>
            <person name="Hane J.K."/>
            <person name="Hoede C."/>
            <person name="van de Wouw A.P."/>
            <person name="Couloux A."/>
            <person name="Dominguez V."/>
            <person name="Anthouard V."/>
            <person name="Bally P."/>
            <person name="Bourras S."/>
            <person name="Cozijnsen A.J."/>
            <person name="Ciuffetti L.M."/>
            <person name="Degrave A."/>
            <person name="Dilmaghani A."/>
            <person name="Duret L."/>
            <person name="Fudal I."/>
            <person name="Goodwin S.B."/>
            <person name="Gout L."/>
            <person name="Glaser N."/>
            <person name="Linglin J."/>
            <person name="Kema G.H.J."/>
            <person name="Lapalu N."/>
            <person name="Lawrence C.B."/>
            <person name="May K."/>
            <person name="Meyer M."/>
            <person name="Ollivier B."/>
            <person name="Poulain J."/>
            <person name="Schoch C.L."/>
            <person name="Simon A."/>
            <person name="Spatafora J.W."/>
            <person name="Stachowiak A."/>
            <person name="Turgeon B.G."/>
            <person name="Tyler B.M."/>
            <person name="Vincent D."/>
            <person name="Weissenbach J."/>
            <person name="Amselem J."/>
            <person name="Quesneville H."/>
            <person name="Oliver R.P."/>
            <person name="Wincker P."/>
            <person name="Balesdent M.-H."/>
            <person name="Howlett B.J."/>
        </authorList>
    </citation>
    <scope>NUCLEOTIDE SEQUENCE [LARGE SCALE GENOMIC DNA]</scope>
    <source>
        <strain evidence="2">JN3 / isolate v23.1.3 / race Av1-4-5-6-7-8</strain>
    </source>
</reference>
<dbReference type="VEuPathDB" id="FungiDB:LEMA_P082650.1"/>
<evidence type="ECO:0000313" key="2">
    <source>
        <dbReference type="Proteomes" id="UP000002668"/>
    </source>
</evidence>
<dbReference type="AlphaFoldDB" id="E5A5Y1"/>
<protein>
    <submittedName>
        <fullName evidence="1">Uncharacterized protein</fullName>
    </submittedName>
</protein>
<keyword evidence="2" id="KW-1185">Reference proteome</keyword>
<gene>
    <name evidence="1" type="ORF">LEMA_P082650.1</name>
</gene>
<dbReference type="GeneID" id="13282547"/>
<sequence length="69" mass="7713">MANLSLLSSNLSTKPVCSASLASVEIGNSIENSVDFMNMQDTKNMLIRYISGLLSSLWREKELSFHILY</sequence>